<dbReference type="EMBL" id="FWWR01000003">
    <property type="protein sequence ID" value="SMB77951.1"/>
    <property type="molecule type" value="Genomic_DNA"/>
</dbReference>
<dbReference type="Pfam" id="PF01022">
    <property type="entry name" value="HTH_5"/>
    <property type="match status" value="1"/>
</dbReference>
<evidence type="ECO:0000256" key="2">
    <source>
        <dbReference type="ARBA" id="ARBA00023125"/>
    </source>
</evidence>
<dbReference type="NCBIfam" id="NF033788">
    <property type="entry name" value="HTH_metalloreg"/>
    <property type="match status" value="1"/>
</dbReference>
<feature type="domain" description="HTH arsR-type" evidence="4">
    <location>
        <begin position="12"/>
        <end position="106"/>
    </location>
</feature>
<keyword evidence="2 5" id="KW-0238">DNA-binding</keyword>
<evidence type="ECO:0000256" key="1">
    <source>
        <dbReference type="ARBA" id="ARBA00023015"/>
    </source>
</evidence>
<keyword evidence="6" id="KW-1185">Reference proteome</keyword>
<dbReference type="CDD" id="cd00090">
    <property type="entry name" value="HTH_ARSR"/>
    <property type="match status" value="1"/>
</dbReference>
<keyword evidence="3" id="KW-0804">Transcription</keyword>
<accession>A0A1W1UAX1</accession>
<dbReference type="RefSeq" id="WP_084229719.1">
    <property type="nucleotide sequence ID" value="NZ_FWWR01000003.1"/>
</dbReference>
<dbReference type="STRING" id="573058.SAMN00017477_0010"/>
<dbReference type="PANTHER" id="PTHR43132">
    <property type="entry name" value="ARSENICAL RESISTANCE OPERON REPRESSOR ARSR-RELATED"/>
    <property type="match status" value="1"/>
</dbReference>
<evidence type="ECO:0000313" key="6">
    <source>
        <dbReference type="Proteomes" id="UP000192368"/>
    </source>
</evidence>
<evidence type="ECO:0000256" key="3">
    <source>
        <dbReference type="ARBA" id="ARBA00023163"/>
    </source>
</evidence>
<dbReference type="AlphaFoldDB" id="A0A1W1UAX1"/>
<reference evidence="6" key="1">
    <citation type="submission" date="2017-04" db="EMBL/GenBank/DDBJ databases">
        <authorList>
            <person name="Varghese N."/>
            <person name="Submissions S."/>
        </authorList>
    </citation>
    <scope>NUCLEOTIDE SEQUENCE [LARGE SCALE GENOMIC DNA]</scope>
    <source>
        <strain evidence="6">DSM 20463</strain>
    </source>
</reference>
<evidence type="ECO:0000259" key="4">
    <source>
        <dbReference type="PROSITE" id="PS50987"/>
    </source>
</evidence>
<dbReference type="InterPro" id="IPR036388">
    <property type="entry name" value="WH-like_DNA-bd_sf"/>
</dbReference>
<gene>
    <name evidence="5" type="ORF">SAMN00017477_0010</name>
</gene>
<dbReference type="GO" id="GO:0003677">
    <property type="term" value="F:DNA binding"/>
    <property type="evidence" value="ECO:0007669"/>
    <property type="project" value="UniProtKB-KW"/>
</dbReference>
<keyword evidence="1" id="KW-0805">Transcription regulation</keyword>
<dbReference type="GO" id="GO:0003700">
    <property type="term" value="F:DNA-binding transcription factor activity"/>
    <property type="evidence" value="ECO:0007669"/>
    <property type="project" value="InterPro"/>
</dbReference>
<proteinExistence type="predicted"/>
<dbReference type="PANTHER" id="PTHR43132:SF6">
    <property type="entry name" value="HTH-TYPE TRANSCRIPTIONAL REPRESSOR CZRA"/>
    <property type="match status" value="1"/>
</dbReference>
<dbReference type="Proteomes" id="UP000192368">
    <property type="component" value="Unassembled WGS sequence"/>
</dbReference>
<evidence type="ECO:0000313" key="5">
    <source>
        <dbReference type="EMBL" id="SMB77951.1"/>
    </source>
</evidence>
<dbReference type="InterPro" id="IPR001845">
    <property type="entry name" value="HTH_ArsR_DNA-bd_dom"/>
</dbReference>
<dbReference type="OrthoDB" id="9794330at2"/>
<organism evidence="5 6">
    <name type="scientific">Peptoniphilus asaccharolyticus DSM 20463</name>
    <dbReference type="NCBI Taxonomy" id="573058"/>
    <lineage>
        <taxon>Bacteria</taxon>
        <taxon>Bacillati</taxon>
        <taxon>Bacillota</taxon>
        <taxon>Tissierellia</taxon>
        <taxon>Tissierellales</taxon>
        <taxon>Peptoniphilaceae</taxon>
        <taxon>Peptoniphilus</taxon>
    </lineage>
</organism>
<dbReference type="SUPFAM" id="SSF46785">
    <property type="entry name" value="Winged helix' DNA-binding domain"/>
    <property type="match status" value="1"/>
</dbReference>
<dbReference type="PRINTS" id="PR00778">
    <property type="entry name" value="HTHARSR"/>
</dbReference>
<name>A0A1W1UAX1_PEPAS</name>
<protein>
    <submittedName>
        <fullName evidence="5">DNA-binding transcriptional regulator, ArsR family</fullName>
    </submittedName>
</protein>
<dbReference type="PROSITE" id="PS50987">
    <property type="entry name" value="HTH_ARSR_2"/>
    <property type="match status" value="1"/>
</dbReference>
<dbReference type="SMART" id="SM00418">
    <property type="entry name" value="HTH_ARSR"/>
    <property type="match status" value="1"/>
</dbReference>
<sequence length="107" mass="12166">MDKEQDIREFAESTDLIDKVSIIFKSMSDPTRIKILYALSKGPMNVTDISNVLEMSQSSISHQLAVLRSHNIIRVERVARNAIYSLDDEHIQCIFEDGLVHAKHKLG</sequence>
<dbReference type="InterPro" id="IPR036390">
    <property type="entry name" value="WH_DNA-bd_sf"/>
</dbReference>
<dbReference type="Gene3D" id="1.10.10.10">
    <property type="entry name" value="Winged helix-like DNA-binding domain superfamily/Winged helix DNA-binding domain"/>
    <property type="match status" value="1"/>
</dbReference>
<dbReference type="InterPro" id="IPR051011">
    <property type="entry name" value="Metal_resp_trans_reg"/>
</dbReference>
<dbReference type="InterPro" id="IPR011991">
    <property type="entry name" value="ArsR-like_HTH"/>
</dbReference>